<dbReference type="GO" id="GO:0032549">
    <property type="term" value="F:ribonucleoside binding"/>
    <property type="evidence" value="ECO:0007669"/>
    <property type="project" value="InterPro"/>
</dbReference>
<dbReference type="EMBL" id="PITI01001214">
    <property type="protein sequence ID" value="TBU01992.1"/>
    <property type="molecule type" value="Genomic_DNA"/>
</dbReference>
<dbReference type="GO" id="GO:0003677">
    <property type="term" value="F:DNA binding"/>
    <property type="evidence" value="ECO:0007669"/>
    <property type="project" value="InterPro"/>
</dbReference>
<feature type="region of interest" description="Disordered" evidence="7">
    <location>
        <begin position="142"/>
        <end position="178"/>
    </location>
</feature>
<protein>
    <recommendedName>
        <fullName evidence="2">DNA-directed RNA polymerase</fullName>
        <ecNumber evidence="2">2.7.7.6</ecNumber>
    </recommendedName>
</protein>
<reference evidence="9 10" key="1">
    <citation type="submission" date="2017-12" db="EMBL/GenBank/DDBJ databases">
        <authorList>
            <person name="Pombert J.-F."/>
            <person name="Haag K.L."/>
            <person name="Ebert D."/>
        </authorList>
    </citation>
    <scope>NUCLEOTIDE SEQUENCE [LARGE SCALE GENOMIC DNA]</scope>
    <source>
        <strain evidence="9">BE-OM-2</strain>
    </source>
</reference>
<evidence type="ECO:0000313" key="10">
    <source>
        <dbReference type="Proteomes" id="UP000291404"/>
    </source>
</evidence>
<proteinExistence type="inferred from homology"/>
<comment type="similarity">
    <text evidence="1">Belongs to the RNA polymerase beta chain family.</text>
</comment>
<evidence type="ECO:0000256" key="6">
    <source>
        <dbReference type="ARBA" id="ARBA00023163"/>
    </source>
</evidence>
<evidence type="ECO:0000256" key="2">
    <source>
        <dbReference type="ARBA" id="ARBA00012418"/>
    </source>
</evidence>
<dbReference type="AlphaFoldDB" id="A0A4V2JUY7"/>
<keyword evidence="5" id="KW-0548">Nucleotidyltransferase</keyword>
<dbReference type="Gene3D" id="3.90.1110.10">
    <property type="entry name" value="RNA polymerase Rpb2, domain 2"/>
    <property type="match status" value="1"/>
</dbReference>
<feature type="domain" description="RNA polymerase beta subunit protrusion" evidence="8">
    <location>
        <begin position="11"/>
        <end position="123"/>
    </location>
</feature>
<dbReference type="Pfam" id="PF04563">
    <property type="entry name" value="RNA_pol_Rpb2_1"/>
    <property type="match status" value="1"/>
</dbReference>
<feature type="region of interest" description="Disordered" evidence="7">
    <location>
        <begin position="489"/>
        <end position="525"/>
    </location>
</feature>
<dbReference type="GO" id="GO:0000428">
    <property type="term" value="C:DNA-directed RNA polymerase complex"/>
    <property type="evidence" value="ECO:0007669"/>
    <property type="project" value="UniProtKB-KW"/>
</dbReference>
<comment type="caution">
    <text evidence="9">The sequence shown here is derived from an EMBL/GenBank/DDBJ whole genome shotgun (WGS) entry which is preliminary data.</text>
</comment>
<accession>A0A4V2JUY7</accession>
<dbReference type="GO" id="GO:0003899">
    <property type="term" value="F:DNA-directed RNA polymerase activity"/>
    <property type="evidence" value="ECO:0007669"/>
    <property type="project" value="UniProtKB-EC"/>
</dbReference>
<evidence type="ECO:0000256" key="3">
    <source>
        <dbReference type="ARBA" id="ARBA00022478"/>
    </source>
</evidence>
<evidence type="ECO:0000256" key="7">
    <source>
        <dbReference type="SAM" id="MobiDB-lite"/>
    </source>
</evidence>
<feature type="compositionally biased region" description="Basic and acidic residues" evidence="7">
    <location>
        <begin position="142"/>
        <end position="165"/>
    </location>
</feature>
<keyword evidence="10" id="KW-1185">Reference proteome</keyword>
<dbReference type="InterPro" id="IPR007644">
    <property type="entry name" value="RNA_pol_bsu_protrusion"/>
</dbReference>
<evidence type="ECO:0000259" key="8">
    <source>
        <dbReference type="Pfam" id="PF04563"/>
    </source>
</evidence>
<keyword evidence="3 9" id="KW-0240">DNA-directed RNA polymerase</keyword>
<dbReference type="SUPFAM" id="SSF64484">
    <property type="entry name" value="beta and beta-prime subunits of DNA dependent RNA-polymerase"/>
    <property type="match status" value="1"/>
</dbReference>
<keyword evidence="4" id="KW-0808">Transferase</keyword>
<dbReference type="VEuPathDB" id="MicrosporidiaDB:CWI39_0487p0010"/>
<keyword evidence="6" id="KW-0804">Transcription</keyword>
<gene>
    <name evidence="9" type="ORF">CWI36_1214p0020</name>
</gene>
<feature type="compositionally biased region" description="Low complexity" evidence="7">
    <location>
        <begin position="166"/>
        <end position="178"/>
    </location>
</feature>
<evidence type="ECO:0000256" key="5">
    <source>
        <dbReference type="ARBA" id="ARBA00022695"/>
    </source>
</evidence>
<dbReference type="VEuPathDB" id="MicrosporidiaDB:CWI36_1214p0020"/>
<sequence length="611" mass="68870">MQKDYKKLKSLFYPHISSYNTFISTLPAIISQLPPLQLTYNNTQIHLKFTSFKLHKPHLSDTEYLHSGIKLFPYECTHRNITYKGRITIEYTLTYNNTTRTHQLECGNLPIMIGSVLCNTTGNKGDTKGNKIDTKGNKIDTKGNKGDTKGNKLDTKGIKGSKIDNKSNSNNTNTISNTNNKNNSIFVSPGGYFIINGHQKVVRLLIAPKRNYWFAYTKPTHKKKSPLFTPFSVTTRTVYNEIGHTLTLHYQRDGGVTARFYFNRNEIRIPVIILLRALTSYTDKDMYTFICTGNKGGDIEGVGGVNDKDSNYRGVNNSTNYHPVNNSTNYHPVNNNTHHPFINNTFTKLVNQFLLSDTCYSTDVCKEVLERDTRIPFKTLISIICTHVESVIHKEYFLLLGIRKLFMLVSGSLESEDPDCYANHEVLGVSNMLCSLVREKLEEMLRGVSYMVSKIGGKSSNSRDILEGVKNSKEVEGVSDSRDILEGVSNSTSKQHPVSNSTSIQHPVNISTSKQHPVKNTPNNTNPYAKTLGGKSIDEVLRWVLNKVDTNIGLKIEKFLSTGNAKFVYASDIMQSSGFSVYAENINFMRYLSYFRSINRGAFFSTLKTTT</sequence>
<dbReference type="InterPro" id="IPR015712">
    <property type="entry name" value="DNA-dir_RNA_pol_su2"/>
</dbReference>
<name>A0A4V2JUY7_9MICR</name>
<dbReference type="InterPro" id="IPR037034">
    <property type="entry name" value="RNA_pol_Rpb2_2_sf"/>
</dbReference>
<dbReference type="STRING" id="148818.A0A4V2JUY7"/>
<feature type="non-terminal residue" evidence="9">
    <location>
        <position position="611"/>
    </location>
</feature>
<dbReference type="Proteomes" id="UP000291404">
    <property type="component" value="Unassembled WGS sequence"/>
</dbReference>
<evidence type="ECO:0000256" key="1">
    <source>
        <dbReference type="ARBA" id="ARBA00006835"/>
    </source>
</evidence>
<evidence type="ECO:0000313" key="9">
    <source>
        <dbReference type="EMBL" id="TBU01992.1"/>
    </source>
</evidence>
<dbReference type="EC" id="2.7.7.6" evidence="2"/>
<organism evidence="9 10">
    <name type="scientific">Hamiltosporidium magnivora</name>
    <dbReference type="NCBI Taxonomy" id="148818"/>
    <lineage>
        <taxon>Eukaryota</taxon>
        <taxon>Fungi</taxon>
        <taxon>Fungi incertae sedis</taxon>
        <taxon>Microsporidia</taxon>
        <taxon>Dubosqiidae</taxon>
        <taxon>Hamiltosporidium</taxon>
    </lineage>
</organism>
<dbReference type="Gene3D" id="3.90.1100.10">
    <property type="match status" value="1"/>
</dbReference>
<dbReference type="GO" id="GO:0006351">
    <property type="term" value="P:DNA-templated transcription"/>
    <property type="evidence" value="ECO:0007669"/>
    <property type="project" value="InterPro"/>
</dbReference>
<dbReference type="PANTHER" id="PTHR20856">
    <property type="entry name" value="DNA-DIRECTED RNA POLYMERASE I SUBUNIT 2"/>
    <property type="match status" value="1"/>
</dbReference>
<evidence type="ECO:0000256" key="4">
    <source>
        <dbReference type="ARBA" id="ARBA00022679"/>
    </source>
</evidence>